<dbReference type="EMBL" id="CAUJNA010001177">
    <property type="protein sequence ID" value="CAJ1384986.1"/>
    <property type="molecule type" value="Genomic_DNA"/>
</dbReference>
<feature type="domain" description="SLC41A/MgtE integral membrane" evidence="10">
    <location>
        <begin position="112"/>
        <end position="233"/>
    </location>
</feature>
<dbReference type="Pfam" id="PF01769">
    <property type="entry name" value="MgtE"/>
    <property type="match status" value="1"/>
</dbReference>
<evidence type="ECO:0000256" key="3">
    <source>
        <dbReference type="ARBA" id="ARBA00022448"/>
    </source>
</evidence>
<evidence type="ECO:0000313" key="12">
    <source>
        <dbReference type="Proteomes" id="UP001178507"/>
    </source>
</evidence>
<evidence type="ECO:0000259" key="10">
    <source>
        <dbReference type="Pfam" id="PF01769"/>
    </source>
</evidence>
<evidence type="ECO:0000256" key="9">
    <source>
        <dbReference type="SAM" id="Phobius"/>
    </source>
</evidence>
<evidence type="ECO:0000256" key="2">
    <source>
        <dbReference type="ARBA" id="ARBA00009749"/>
    </source>
</evidence>
<keyword evidence="3" id="KW-0813">Transport</keyword>
<dbReference type="Proteomes" id="UP001178507">
    <property type="component" value="Unassembled WGS sequence"/>
</dbReference>
<evidence type="ECO:0000256" key="5">
    <source>
        <dbReference type="ARBA" id="ARBA00022842"/>
    </source>
</evidence>
<feature type="compositionally biased region" description="Basic and acidic residues" evidence="8">
    <location>
        <begin position="41"/>
        <end position="53"/>
    </location>
</feature>
<dbReference type="GO" id="GO:0008324">
    <property type="term" value="F:monoatomic cation transmembrane transporter activity"/>
    <property type="evidence" value="ECO:0007669"/>
    <property type="project" value="InterPro"/>
</dbReference>
<evidence type="ECO:0000256" key="1">
    <source>
        <dbReference type="ARBA" id="ARBA00004141"/>
    </source>
</evidence>
<sequence>MQARSREHAMEGNEEELGLLAEFGSDPDVGAGPPPPEEDAEMRHRGSRAKDPSTSRVQNWQEEEGSSATLQNFGHRAGWLVLLLLCQSSSSFILQRFEFLIKSHPTVIYFLTMLVGAGGNAGGQSTVLVVRRLALAGKRNSLSFHRIVGSEILVGAKLAIVLFAAAFLRCAIFKVFGAECIAICLSMFVIVFTSTALGAALPLFLSHLGLDPAHAGATIQVVMDVSGVALTCVISSAVLGFKEPVILEAVPITGSSHKVLTHPSGAP</sequence>
<comment type="subcellular location">
    <subcellularLocation>
        <location evidence="1">Membrane</location>
        <topology evidence="1">Multi-pass membrane protein</topology>
    </subcellularLocation>
</comment>
<keyword evidence="4 9" id="KW-0812">Transmembrane</keyword>
<feature type="transmembrane region" description="Helical" evidence="9">
    <location>
        <begin position="180"/>
        <end position="205"/>
    </location>
</feature>
<keyword evidence="5" id="KW-0460">Magnesium</keyword>
<evidence type="ECO:0000256" key="4">
    <source>
        <dbReference type="ARBA" id="ARBA00022692"/>
    </source>
</evidence>
<feature type="transmembrane region" description="Helical" evidence="9">
    <location>
        <begin position="106"/>
        <end position="127"/>
    </location>
</feature>
<accession>A0AA36IDZ5</accession>
<evidence type="ECO:0000313" key="11">
    <source>
        <dbReference type="EMBL" id="CAJ1384986.1"/>
    </source>
</evidence>
<dbReference type="PANTHER" id="PTHR41394:SF5">
    <property type="entry name" value="SLC41A_MGTE INTEGRAL MEMBRANE DOMAIN-CONTAINING PROTEIN"/>
    <property type="match status" value="1"/>
</dbReference>
<feature type="compositionally biased region" description="Basic and acidic residues" evidence="8">
    <location>
        <begin position="1"/>
        <end position="11"/>
    </location>
</feature>
<dbReference type="PANTHER" id="PTHR41394">
    <property type="entry name" value="MAGNESIUM TRANSPORTER MGTE"/>
    <property type="match status" value="1"/>
</dbReference>
<comment type="caution">
    <text evidence="11">The sequence shown here is derived from an EMBL/GenBank/DDBJ whole genome shotgun (WGS) entry which is preliminary data.</text>
</comment>
<dbReference type="GO" id="GO:0016020">
    <property type="term" value="C:membrane"/>
    <property type="evidence" value="ECO:0007669"/>
    <property type="project" value="UniProtKB-SubCell"/>
</dbReference>
<reference evidence="11" key="1">
    <citation type="submission" date="2023-08" db="EMBL/GenBank/DDBJ databases">
        <authorList>
            <person name="Chen Y."/>
            <person name="Shah S."/>
            <person name="Dougan E. K."/>
            <person name="Thang M."/>
            <person name="Chan C."/>
        </authorList>
    </citation>
    <scope>NUCLEOTIDE SEQUENCE</scope>
</reference>
<evidence type="ECO:0000256" key="8">
    <source>
        <dbReference type="SAM" id="MobiDB-lite"/>
    </source>
</evidence>
<feature type="compositionally biased region" description="Polar residues" evidence="8">
    <location>
        <begin position="54"/>
        <end position="63"/>
    </location>
</feature>
<gene>
    <name evidence="11" type="ORF">EVOR1521_LOCUS11695</name>
</gene>
<feature type="transmembrane region" description="Helical" evidence="9">
    <location>
        <begin position="217"/>
        <end position="241"/>
    </location>
</feature>
<comment type="similarity">
    <text evidence="2">Belongs to the SLC41A transporter family.</text>
</comment>
<organism evidence="11 12">
    <name type="scientific">Effrenium voratum</name>
    <dbReference type="NCBI Taxonomy" id="2562239"/>
    <lineage>
        <taxon>Eukaryota</taxon>
        <taxon>Sar</taxon>
        <taxon>Alveolata</taxon>
        <taxon>Dinophyceae</taxon>
        <taxon>Suessiales</taxon>
        <taxon>Symbiodiniaceae</taxon>
        <taxon>Effrenium</taxon>
    </lineage>
</organism>
<proteinExistence type="inferred from homology"/>
<protein>
    <recommendedName>
        <fullName evidence="10">SLC41A/MgtE integral membrane domain-containing protein</fullName>
    </recommendedName>
</protein>
<evidence type="ECO:0000256" key="7">
    <source>
        <dbReference type="ARBA" id="ARBA00023136"/>
    </source>
</evidence>
<dbReference type="InterPro" id="IPR036739">
    <property type="entry name" value="SLC41_membr_dom_sf"/>
</dbReference>
<feature type="compositionally biased region" description="Low complexity" evidence="8">
    <location>
        <begin position="18"/>
        <end position="31"/>
    </location>
</feature>
<dbReference type="SUPFAM" id="SSF161093">
    <property type="entry name" value="MgtE membrane domain-like"/>
    <property type="match status" value="1"/>
</dbReference>
<feature type="region of interest" description="Disordered" evidence="8">
    <location>
        <begin position="1"/>
        <end position="63"/>
    </location>
</feature>
<keyword evidence="6 9" id="KW-1133">Transmembrane helix</keyword>
<dbReference type="Gene3D" id="1.10.357.20">
    <property type="entry name" value="SLC41 divalent cation transporters, integral membrane domain"/>
    <property type="match status" value="1"/>
</dbReference>
<feature type="transmembrane region" description="Helical" evidence="9">
    <location>
        <begin position="147"/>
        <end position="168"/>
    </location>
</feature>
<name>A0AA36IDZ5_9DINO</name>
<evidence type="ECO:0000256" key="6">
    <source>
        <dbReference type="ARBA" id="ARBA00022989"/>
    </source>
</evidence>
<keyword evidence="7 9" id="KW-0472">Membrane</keyword>
<dbReference type="AlphaFoldDB" id="A0AA36IDZ5"/>
<dbReference type="InterPro" id="IPR006667">
    <property type="entry name" value="SLC41_membr_dom"/>
</dbReference>
<keyword evidence="12" id="KW-1185">Reference proteome</keyword>